<gene>
    <name evidence="2" type="ORF">NIES592_03665</name>
</gene>
<evidence type="ECO:0000313" key="2">
    <source>
        <dbReference type="EMBL" id="OKH16731.1"/>
    </source>
</evidence>
<evidence type="ECO:0000313" key="3">
    <source>
        <dbReference type="Proteomes" id="UP000186391"/>
    </source>
</evidence>
<organism evidence="2 3">
    <name type="scientific">Fischerella major NIES-592</name>
    <dbReference type="NCBI Taxonomy" id="210994"/>
    <lineage>
        <taxon>Bacteria</taxon>
        <taxon>Bacillati</taxon>
        <taxon>Cyanobacteriota</taxon>
        <taxon>Cyanophyceae</taxon>
        <taxon>Nostocales</taxon>
        <taxon>Hapalosiphonaceae</taxon>
        <taxon>Fischerella</taxon>
    </lineage>
</organism>
<protein>
    <recommendedName>
        <fullName evidence="4">PsbP C-terminal domain-containing protein</fullName>
    </recommendedName>
</protein>
<keyword evidence="3" id="KW-1185">Reference proteome</keyword>
<reference evidence="2 3" key="1">
    <citation type="submission" date="2016-11" db="EMBL/GenBank/DDBJ databases">
        <title>Draft Genome Sequences of Nine Cyanobacterial Strains from Diverse Habitats.</title>
        <authorList>
            <person name="Zhu T."/>
            <person name="Hou S."/>
            <person name="Lu X."/>
            <person name="Hess W.R."/>
        </authorList>
    </citation>
    <scope>NUCLEOTIDE SEQUENCE [LARGE SCALE GENOMIC DNA]</scope>
    <source>
        <strain evidence="2 3">NIES-592</strain>
    </source>
</reference>
<name>A0A1U7H635_9CYAN</name>
<feature type="transmembrane region" description="Helical" evidence="1">
    <location>
        <begin position="24"/>
        <end position="44"/>
    </location>
</feature>
<sequence length="185" mass="21160">MKAFTPSIFCLLSTRSRFQRSARYIIYAIALSVILGGCTTITAFHSSNHTWKIYRNNRYGFEFPYPSTWKSLPSDNADGIVFISPRNKAVEIRSWAGMQLPKDINQDKKGKTSINPNFTTAQGVTGVLTVEVRQQESVMTLQLAQGELKYYWQGKAPSQEFSSYYRFFDYIASSYKISQQSRIKS</sequence>
<accession>A0A1U7H635</accession>
<keyword evidence="1" id="KW-0472">Membrane</keyword>
<dbReference type="Proteomes" id="UP000186391">
    <property type="component" value="Unassembled WGS sequence"/>
</dbReference>
<dbReference type="RefSeq" id="WP_062248559.1">
    <property type="nucleotide sequence ID" value="NZ_MRCA01000001.1"/>
</dbReference>
<evidence type="ECO:0000256" key="1">
    <source>
        <dbReference type="SAM" id="Phobius"/>
    </source>
</evidence>
<keyword evidence="1" id="KW-0812">Transmembrane</keyword>
<keyword evidence="1" id="KW-1133">Transmembrane helix</keyword>
<proteinExistence type="predicted"/>
<comment type="caution">
    <text evidence="2">The sequence shown here is derived from an EMBL/GenBank/DDBJ whole genome shotgun (WGS) entry which is preliminary data.</text>
</comment>
<dbReference type="AlphaFoldDB" id="A0A1U7H635"/>
<dbReference type="OrthoDB" id="463816at2"/>
<evidence type="ECO:0008006" key="4">
    <source>
        <dbReference type="Google" id="ProtNLM"/>
    </source>
</evidence>
<dbReference type="EMBL" id="MRCA01000001">
    <property type="protein sequence ID" value="OKH16731.1"/>
    <property type="molecule type" value="Genomic_DNA"/>
</dbReference>